<sequence>MASYSPLPDAEDHDYLISGEKPAHDLQSQSPSKWTKWATVVLSILAVACAAGLHVSLGRIHVPRHPRGLRKPNQYPGLDLLDEVGRRHPGPGLYFPRSIIRANKAMPDRVYSSSSHVVLSDNDSMFFQWHMKPSEFTSCYIHGVVPTPEERLSSNKTFVSTGSLAAIEVWNVTAPPGKLEHVSWDTRPQRIGLLGTIAFMPEREMMKELHREDGWQLGPPTPRFACGGEAVYTVEVACSGCTLEFEQVFSFPPLAFDIMQLG</sequence>
<keyword evidence="2" id="KW-1185">Reference proteome</keyword>
<dbReference type="EMBL" id="KL198130">
    <property type="protein sequence ID" value="KDQ06588.1"/>
    <property type="molecule type" value="Genomic_DNA"/>
</dbReference>
<dbReference type="HOGENOM" id="CLU_088659_0_0_1"/>
<dbReference type="Proteomes" id="UP000027195">
    <property type="component" value="Unassembled WGS sequence"/>
</dbReference>
<proteinExistence type="predicted"/>
<name>A0A067LTG1_BOTB1</name>
<evidence type="ECO:0000313" key="1">
    <source>
        <dbReference type="EMBL" id="KDQ06588.1"/>
    </source>
</evidence>
<accession>A0A067LTG1</accession>
<gene>
    <name evidence="1" type="ORF">BOTBODRAFT_246239</name>
</gene>
<dbReference type="InParanoid" id="A0A067LTG1"/>
<evidence type="ECO:0008006" key="3">
    <source>
        <dbReference type="Google" id="ProtNLM"/>
    </source>
</evidence>
<reference evidence="2" key="1">
    <citation type="journal article" date="2014" name="Proc. Natl. Acad. Sci. U.S.A.">
        <title>Extensive sampling of basidiomycete genomes demonstrates inadequacy of the white-rot/brown-rot paradigm for wood decay fungi.</title>
        <authorList>
            <person name="Riley R."/>
            <person name="Salamov A.A."/>
            <person name="Brown D.W."/>
            <person name="Nagy L.G."/>
            <person name="Floudas D."/>
            <person name="Held B.W."/>
            <person name="Levasseur A."/>
            <person name="Lombard V."/>
            <person name="Morin E."/>
            <person name="Otillar R."/>
            <person name="Lindquist E.A."/>
            <person name="Sun H."/>
            <person name="LaButti K.M."/>
            <person name="Schmutz J."/>
            <person name="Jabbour D."/>
            <person name="Luo H."/>
            <person name="Baker S.E."/>
            <person name="Pisabarro A.G."/>
            <person name="Walton J.D."/>
            <person name="Blanchette R.A."/>
            <person name="Henrissat B."/>
            <person name="Martin F."/>
            <person name="Cullen D."/>
            <person name="Hibbett D.S."/>
            <person name="Grigoriev I.V."/>
        </authorList>
    </citation>
    <scope>NUCLEOTIDE SEQUENCE [LARGE SCALE GENOMIC DNA]</scope>
    <source>
        <strain evidence="2">FD-172 SS1</strain>
    </source>
</reference>
<dbReference type="OrthoDB" id="8300214at2759"/>
<protein>
    <recommendedName>
        <fullName evidence="3">Ubiquitin 3 binding protein But2 C-terminal domain-containing protein</fullName>
    </recommendedName>
</protein>
<dbReference type="AlphaFoldDB" id="A0A067LTG1"/>
<organism evidence="1 2">
    <name type="scientific">Botryobasidium botryosum (strain FD-172 SS1)</name>
    <dbReference type="NCBI Taxonomy" id="930990"/>
    <lineage>
        <taxon>Eukaryota</taxon>
        <taxon>Fungi</taxon>
        <taxon>Dikarya</taxon>
        <taxon>Basidiomycota</taxon>
        <taxon>Agaricomycotina</taxon>
        <taxon>Agaricomycetes</taxon>
        <taxon>Cantharellales</taxon>
        <taxon>Botryobasidiaceae</taxon>
        <taxon>Botryobasidium</taxon>
    </lineage>
</organism>
<evidence type="ECO:0000313" key="2">
    <source>
        <dbReference type="Proteomes" id="UP000027195"/>
    </source>
</evidence>